<dbReference type="EnsemblMetazoa" id="Aqu2.1.13168_001">
    <property type="protein sequence ID" value="Aqu2.1.13168_001"/>
    <property type="gene ID" value="Aqu2.1.13168"/>
</dbReference>
<protein>
    <submittedName>
        <fullName evidence="1">Uncharacterized protein</fullName>
    </submittedName>
</protein>
<evidence type="ECO:0000313" key="1">
    <source>
        <dbReference type="EnsemblMetazoa" id="Aqu2.1.13168_001"/>
    </source>
</evidence>
<dbReference type="InParanoid" id="A0A1X7TEW1"/>
<proteinExistence type="predicted"/>
<name>A0A1X7TEW1_AMPQE</name>
<sequence length="25" mass="3170">MQLMQCFGTAQQFNMYKILKYQKYY</sequence>
<dbReference type="AlphaFoldDB" id="A0A1X7TEW1"/>
<reference evidence="1" key="1">
    <citation type="submission" date="2017-05" db="UniProtKB">
        <authorList>
            <consortium name="EnsemblMetazoa"/>
        </authorList>
    </citation>
    <scope>IDENTIFICATION</scope>
</reference>
<organism evidence="1">
    <name type="scientific">Amphimedon queenslandica</name>
    <name type="common">Sponge</name>
    <dbReference type="NCBI Taxonomy" id="400682"/>
    <lineage>
        <taxon>Eukaryota</taxon>
        <taxon>Metazoa</taxon>
        <taxon>Porifera</taxon>
        <taxon>Demospongiae</taxon>
        <taxon>Heteroscleromorpha</taxon>
        <taxon>Haplosclerida</taxon>
        <taxon>Niphatidae</taxon>
        <taxon>Amphimedon</taxon>
    </lineage>
</organism>
<accession>A0A1X7TEW1</accession>